<evidence type="ECO:0000256" key="18">
    <source>
        <dbReference type="PIRSR" id="PIRSR600829-4"/>
    </source>
</evidence>
<proteinExistence type="inferred from homology"/>
<dbReference type="STRING" id="349161.Dred_2481"/>
<evidence type="ECO:0000256" key="6">
    <source>
        <dbReference type="ARBA" id="ARBA00022692"/>
    </source>
</evidence>
<evidence type="ECO:0000313" key="21">
    <source>
        <dbReference type="Proteomes" id="UP000001556"/>
    </source>
</evidence>
<dbReference type="PANTHER" id="PTHR34299">
    <property type="entry name" value="DIACYLGLYCEROL KINASE"/>
    <property type="match status" value="1"/>
</dbReference>
<evidence type="ECO:0000256" key="11">
    <source>
        <dbReference type="ARBA" id="ARBA00023098"/>
    </source>
</evidence>
<feature type="binding site" evidence="17">
    <location>
        <position position="71"/>
    </location>
    <ligand>
        <name>ATP</name>
        <dbReference type="ChEBI" id="CHEBI:30616"/>
    </ligand>
</feature>
<dbReference type="InterPro" id="IPR000829">
    <property type="entry name" value="DAGK"/>
</dbReference>
<keyword evidence="7 17" id="KW-0547">Nucleotide-binding</keyword>
<dbReference type="Proteomes" id="UP000001556">
    <property type="component" value="Chromosome"/>
</dbReference>
<dbReference type="GO" id="GO:0008654">
    <property type="term" value="P:phospholipid biosynthetic process"/>
    <property type="evidence" value="ECO:0007669"/>
    <property type="project" value="UniProtKB-KW"/>
</dbReference>
<dbReference type="GO" id="GO:0005524">
    <property type="term" value="F:ATP binding"/>
    <property type="evidence" value="ECO:0007669"/>
    <property type="project" value="UniProtKB-KW"/>
</dbReference>
<dbReference type="eggNOG" id="COG0818">
    <property type="taxonomic scope" value="Bacteria"/>
</dbReference>
<dbReference type="GO" id="GO:0016301">
    <property type="term" value="F:kinase activity"/>
    <property type="evidence" value="ECO:0007669"/>
    <property type="project" value="UniProtKB-KW"/>
</dbReference>
<feature type="binding site" evidence="17">
    <location>
        <begin position="89"/>
        <end position="90"/>
    </location>
    <ligand>
        <name>ATP</name>
        <dbReference type="ChEBI" id="CHEBI:30616"/>
    </ligand>
</feature>
<keyword evidence="5" id="KW-0808">Transferase</keyword>
<feature type="transmembrane region" description="Helical" evidence="19">
    <location>
        <begin position="26"/>
        <end position="45"/>
    </location>
</feature>
<feature type="active site" description="Proton acceptor" evidence="15">
    <location>
        <position position="64"/>
    </location>
</feature>
<dbReference type="Gene3D" id="1.10.287.3610">
    <property type="match status" value="1"/>
</dbReference>
<evidence type="ECO:0000256" key="4">
    <source>
        <dbReference type="ARBA" id="ARBA00022516"/>
    </source>
</evidence>
<evidence type="ECO:0000256" key="16">
    <source>
        <dbReference type="PIRSR" id="PIRSR600829-2"/>
    </source>
</evidence>
<protein>
    <submittedName>
        <fullName evidence="20">Diacylglycerol kinase</fullName>
    </submittedName>
</protein>
<evidence type="ECO:0000256" key="2">
    <source>
        <dbReference type="ARBA" id="ARBA00005967"/>
    </source>
</evidence>
<name>A4J7D8_DESRM</name>
<dbReference type="GO" id="GO:0046872">
    <property type="term" value="F:metal ion binding"/>
    <property type="evidence" value="ECO:0007669"/>
    <property type="project" value="UniProtKB-KW"/>
</dbReference>
<feature type="binding site" evidence="17">
    <location>
        <begin position="80"/>
        <end position="82"/>
    </location>
    <ligand>
        <name>ATP</name>
        <dbReference type="ChEBI" id="CHEBI:30616"/>
    </ligand>
</feature>
<keyword evidence="21" id="KW-1185">Reference proteome</keyword>
<keyword evidence="18" id="KW-0460">Magnesium</keyword>
<keyword evidence="6 19" id="KW-0812">Transmembrane</keyword>
<dbReference type="InterPro" id="IPR036945">
    <property type="entry name" value="DAGK_sf"/>
</dbReference>
<keyword evidence="4" id="KW-0444">Lipid biosynthesis</keyword>
<dbReference type="PANTHER" id="PTHR34299:SF1">
    <property type="entry name" value="DIACYLGLYCEROL KINASE"/>
    <property type="match status" value="1"/>
</dbReference>
<feature type="binding site" evidence="18">
    <location>
        <position position="71"/>
    </location>
    <ligand>
        <name>a divalent metal cation</name>
        <dbReference type="ChEBI" id="CHEBI:60240"/>
    </ligand>
</feature>
<evidence type="ECO:0000256" key="3">
    <source>
        <dbReference type="ARBA" id="ARBA00022475"/>
    </source>
</evidence>
<evidence type="ECO:0000256" key="5">
    <source>
        <dbReference type="ARBA" id="ARBA00022679"/>
    </source>
</evidence>
<evidence type="ECO:0000256" key="12">
    <source>
        <dbReference type="ARBA" id="ARBA00023136"/>
    </source>
</evidence>
<keyword evidence="12 19" id="KW-0472">Membrane</keyword>
<sequence>MMKDFVKSFTFALAGIWYVFRTQRNMQVHFTAALLAVTVSLFLRLSPLEWGLVFFAIFMVILTECINTAIEAVVNLVSPEFHPLAKIAKDCAAGAVLLAAISSLVVAYLILWPKIIILFFSH</sequence>
<dbReference type="InterPro" id="IPR033717">
    <property type="entry name" value="UDPK"/>
</dbReference>
<feature type="binding site" evidence="16">
    <location>
        <position position="64"/>
    </location>
    <ligand>
        <name>substrate</name>
    </ligand>
</feature>
<dbReference type="HOGENOM" id="CLU_112343_2_2_9"/>
<accession>A4J7D8</accession>
<dbReference type="GO" id="GO:0005886">
    <property type="term" value="C:plasma membrane"/>
    <property type="evidence" value="ECO:0007669"/>
    <property type="project" value="UniProtKB-SubCell"/>
</dbReference>
<dbReference type="CDD" id="cd14265">
    <property type="entry name" value="UDPK_IM_like"/>
    <property type="match status" value="1"/>
</dbReference>
<evidence type="ECO:0000256" key="15">
    <source>
        <dbReference type="PIRSR" id="PIRSR600829-1"/>
    </source>
</evidence>
<keyword evidence="13" id="KW-0594">Phospholipid biosynthesis</keyword>
<dbReference type="RefSeq" id="WP_011878789.1">
    <property type="nucleotide sequence ID" value="NC_009253.1"/>
</dbReference>
<feature type="transmembrane region" description="Helical" evidence="19">
    <location>
        <begin position="94"/>
        <end position="120"/>
    </location>
</feature>
<gene>
    <name evidence="20" type="ordered locus">Dred_2481</name>
</gene>
<keyword evidence="9 17" id="KW-0067">ATP-binding</keyword>
<comment type="cofactor">
    <cofactor evidence="18">
        <name>Mg(2+)</name>
        <dbReference type="ChEBI" id="CHEBI:18420"/>
    </cofactor>
    <text evidence="18">Mn(2+), Zn(2+), Cd(2+) and Co(2+) support activity to lesser extents.</text>
</comment>
<evidence type="ECO:0000313" key="20">
    <source>
        <dbReference type="EMBL" id="ABO50991.1"/>
    </source>
</evidence>
<keyword evidence="8 20" id="KW-0418">Kinase</keyword>
<comment type="subcellular location">
    <subcellularLocation>
        <location evidence="1">Cell membrane</location>
        <topology evidence="1">Multi-pass membrane protein</topology>
    </subcellularLocation>
</comment>
<dbReference type="AlphaFoldDB" id="A4J7D8"/>
<evidence type="ECO:0000256" key="13">
    <source>
        <dbReference type="ARBA" id="ARBA00023209"/>
    </source>
</evidence>
<dbReference type="Pfam" id="PF01219">
    <property type="entry name" value="DAGK_prokar"/>
    <property type="match status" value="1"/>
</dbReference>
<evidence type="ECO:0000256" key="8">
    <source>
        <dbReference type="ARBA" id="ARBA00022777"/>
    </source>
</evidence>
<evidence type="ECO:0000256" key="9">
    <source>
        <dbReference type="ARBA" id="ARBA00022840"/>
    </source>
</evidence>
<evidence type="ECO:0000256" key="10">
    <source>
        <dbReference type="ARBA" id="ARBA00022989"/>
    </source>
</evidence>
<evidence type="ECO:0000256" key="7">
    <source>
        <dbReference type="ARBA" id="ARBA00022741"/>
    </source>
</evidence>
<evidence type="ECO:0000256" key="14">
    <source>
        <dbReference type="ARBA" id="ARBA00023264"/>
    </source>
</evidence>
<evidence type="ECO:0000256" key="17">
    <source>
        <dbReference type="PIRSR" id="PIRSR600829-3"/>
    </source>
</evidence>
<organism evidence="20 21">
    <name type="scientific">Desulforamulus reducens (strain ATCC BAA-1160 / DSM 100696 / MI-1)</name>
    <name type="common">Desulfotomaculum reducens</name>
    <dbReference type="NCBI Taxonomy" id="349161"/>
    <lineage>
        <taxon>Bacteria</taxon>
        <taxon>Bacillati</taxon>
        <taxon>Bacillota</taxon>
        <taxon>Clostridia</taxon>
        <taxon>Eubacteriales</taxon>
        <taxon>Peptococcaceae</taxon>
        <taxon>Desulforamulus</taxon>
    </lineage>
</organism>
<keyword evidence="11" id="KW-0443">Lipid metabolism</keyword>
<dbReference type="KEGG" id="drm:Dred_2481"/>
<keyword evidence="14" id="KW-1208">Phospholipid metabolism</keyword>
<feature type="transmembrane region" description="Helical" evidence="19">
    <location>
        <begin position="52"/>
        <end position="74"/>
    </location>
</feature>
<reference evidence="20 21" key="1">
    <citation type="submission" date="2007-03" db="EMBL/GenBank/DDBJ databases">
        <title>Complete sequence of Desulfotomaculum reducens MI-1.</title>
        <authorList>
            <consortium name="US DOE Joint Genome Institute"/>
            <person name="Copeland A."/>
            <person name="Lucas S."/>
            <person name="Lapidus A."/>
            <person name="Barry K."/>
            <person name="Detter J.C."/>
            <person name="Glavina del Rio T."/>
            <person name="Hammon N."/>
            <person name="Israni S."/>
            <person name="Dalin E."/>
            <person name="Tice H."/>
            <person name="Pitluck S."/>
            <person name="Sims D."/>
            <person name="Brettin T."/>
            <person name="Bruce D."/>
            <person name="Han C."/>
            <person name="Tapia R."/>
            <person name="Schmutz J."/>
            <person name="Larimer F."/>
            <person name="Land M."/>
            <person name="Hauser L."/>
            <person name="Kyrpides N."/>
            <person name="Kim E."/>
            <person name="Tebo B.M."/>
            <person name="Richardson P."/>
        </authorList>
    </citation>
    <scope>NUCLEOTIDE SEQUENCE [LARGE SCALE GENOMIC DNA]</scope>
    <source>
        <strain evidence="20 21">MI-1</strain>
    </source>
</reference>
<evidence type="ECO:0000256" key="1">
    <source>
        <dbReference type="ARBA" id="ARBA00004651"/>
    </source>
</evidence>
<keyword evidence="18" id="KW-0479">Metal-binding</keyword>
<evidence type="ECO:0000256" key="19">
    <source>
        <dbReference type="SAM" id="Phobius"/>
    </source>
</evidence>
<dbReference type="EMBL" id="CP000612">
    <property type="protein sequence ID" value="ABO50991.1"/>
    <property type="molecule type" value="Genomic_DNA"/>
</dbReference>
<keyword evidence="3" id="KW-1003">Cell membrane</keyword>
<keyword evidence="10 19" id="KW-1133">Transmembrane helix</keyword>
<comment type="similarity">
    <text evidence="2">Belongs to the bacterial diacylglycerol kinase family.</text>
</comment>